<evidence type="ECO:0000256" key="5">
    <source>
        <dbReference type="ARBA" id="ARBA00023163"/>
    </source>
</evidence>
<evidence type="ECO:0000256" key="6">
    <source>
        <dbReference type="ARBA" id="ARBA00023242"/>
    </source>
</evidence>
<dbReference type="AlphaFoldDB" id="A0A565C036"/>
<feature type="compositionally biased region" description="Acidic residues" evidence="7">
    <location>
        <begin position="193"/>
        <end position="204"/>
    </location>
</feature>
<name>A0A565C036_9BRAS</name>
<feature type="compositionally biased region" description="Polar residues" evidence="7">
    <location>
        <begin position="70"/>
        <end position="81"/>
    </location>
</feature>
<comment type="subcellular location">
    <subcellularLocation>
        <location evidence="1">Nucleus</location>
    </subcellularLocation>
</comment>
<dbReference type="GO" id="GO:0003677">
    <property type="term" value="F:DNA binding"/>
    <property type="evidence" value="ECO:0007669"/>
    <property type="project" value="UniProtKB-KW"/>
</dbReference>
<dbReference type="GO" id="GO:0046983">
    <property type="term" value="F:protein dimerization activity"/>
    <property type="evidence" value="ECO:0007669"/>
    <property type="project" value="UniProtKB-ARBA"/>
</dbReference>
<dbReference type="GO" id="GO:0005634">
    <property type="term" value="C:nucleus"/>
    <property type="evidence" value="ECO:0007669"/>
    <property type="project" value="UniProtKB-SubCell"/>
</dbReference>
<dbReference type="Pfam" id="PF12498">
    <property type="entry name" value="bZIP_C"/>
    <property type="match status" value="1"/>
</dbReference>
<dbReference type="PANTHER" id="PTHR46408">
    <property type="entry name" value="BASIC LEUCINE ZIPPER 63"/>
    <property type="match status" value="1"/>
</dbReference>
<evidence type="ECO:0000259" key="8">
    <source>
        <dbReference type="PROSITE" id="PS50217"/>
    </source>
</evidence>
<feature type="domain" description="BZIP" evidence="8">
    <location>
        <begin position="213"/>
        <end position="268"/>
    </location>
</feature>
<keyword evidence="10" id="KW-1185">Reference proteome</keyword>
<keyword evidence="5" id="KW-0804">Transcription</keyword>
<comment type="similarity">
    <text evidence="2">Belongs to the bZIP family.</text>
</comment>
<feature type="region of interest" description="Disordered" evidence="7">
    <location>
        <begin position="382"/>
        <end position="411"/>
    </location>
</feature>
<keyword evidence="3" id="KW-0805">Transcription regulation</keyword>
<protein>
    <recommendedName>
        <fullName evidence="8">BZIP domain-containing protein</fullName>
    </recommendedName>
</protein>
<dbReference type="Pfam" id="PF00170">
    <property type="entry name" value="bZIP_1"/>
    <property type="match status" value="1"/>
</dbReference>
<proteinExistence type="inferred from homology"/>
<dbReference type="SUPFAM" id="SSF57959">
    <property type="entry name" value="Leucine zipper domain"/>
    <property type="match status" value="1"/>
</dbReference>
<feature type="compositionally biased region" description="Polar residues" evidence="7">
    <location>
        <begin position="22"/>
        <end position="36"/>
    </location>
</feature>
<dbReference type="InterPro" id="IPR046347">
    <property type="entry name" value="bZIP_sf"/>
</dbReference>
<feature type="region of interest" description="Disordered" evidence="7">
    <location>
        <begin position="1"/>
        <end position="36"/>
    </location>
</feature>
<feature type="region of interest" description="Disordered" evidence="7">
    <location>
        <begin position="138"/>
        <end position="249"/>
    </location>
</feature>
<dbReference type="Proteomes" id="UP000489600">
    <property type="component" value="Unassembled WGS sequence"/>
</dbReference>
<sequence>MNSIFSIDDFSDPFWEAPPSLTPDSTKVVTAEEGSQSQPEWTFEMFLEEFSSSVSSEPVGNNNAIVGVSSAQSLPSVSGQNDFEDDSRFRRDRDSGNWDCSAPVQSSTVIVDSDDYRRVLKNKLETECATVVALRAKSVKPEDSSSSLETQFQPTQSSPLAQGEFGVSSSLPAEVKKTGVPMKQVNSGSSREDSDDDDLDEENETTGSLNPEDAKKSRRMLSNRESARRSRRRKQEQTSDLETQVNELKGEHSSLLKQLSSMNHKYDEAAVGNRILKADIETLRAKVKMAEETVKRVTGMNPLLLGRSNGHNNSNRMPLTGHNRMDSSCIPAFQPQSNLNHLPNPNIGIPTILPSRLENSFVPPPSLNSQTNSQLQRIRNGQNHHVAPSGNPYGWTAELQNDSAWPKKCVD</sequence>
<gene>
    <name evidence="9" type="ORF">ANE_LOCUS17474</name>
</gene>
<dbReference type="OrthoDB" id="664875at2759"/>
<evidence type="ECO:0000256" key="1">
    <source>
        <dbReference type="ARBA" id="ARBA00004123"/>
    </source>
</evidence>
<feature type="compositionally biased region" description="Basic and acidic residues" evidence="7">
    <location>
        <begin position="86"/>
        <end position="96"/>
    </location>
</feature>
<comment type="caution">
    <text evidence="9">The sequence shown here is derived from an EMBL/GenBank/DDBJ whole genome shotgun (WGS) entry which is preliminary data.</text>
</comment>
<dbReference type="SMART" id="SM00338">
    <property type="entry name" value="BRLZ"/>
    <property type="match status" value="1"/>
</dbReference>
<dbReference type="FunFam" id="1.20.5.170:FF:000020">
    <property type="entry name" value="BZIP transcription factor"/>
    <property type="match status" value="1"/>
</dbReference>
<evidence type="ECO:0000313" key="10">
    <source>
        <dbReference type="Proteomes" id="UP000489600"/>
    </source>
</evidence>
<organism evidence="9 10">
    <name type="scientific">Arabis nemorensis</name>
    <dbReference type="NCBI Taxonomy" id="586526"/>
    <lineage>
        <taxon>Eukaryota</taxon>
        <taxon>Viridiplantae</taxon>
        <taxon>Streptophyta</taxon>
        <taxon>Embryophyta</taxon>
        <taxon>Tracheophyta</taxon>
        <taxon>Spermatophyta</taxon>
        <taxon>Magnoliopsida</taxon>
        <taxon>eudicotyledons</taxon>
        <taxon>Gunneridae</taxon>
        <taxon>Pentapetalae</taxon>
        <taxon>rosids</taxon>
        <taxon>malvids</taxon>
        <taxon>Brassicales</taxon>
        <taxon>Brassicaceae</taxon>
        <taxon>Arabideae</taxon>
        <taxon>Arabis</taxon>
    </lineage>
</organism>
<evidence type="ECO:0000256" key="4">
    <source>
        <dbReference type="ARBA" id="ARBA00023125"/>
    </source>
</evidence>
<keyword evidence="4" id="KW-0238">DNA-binding</keyword>
<dbReference type="InterPro" id="IPR020983">
    <property type="entry name" value="Basic_leucine-zipper_C"/>
</dbReference>
<reference evidence="9" key="1">
    <citation type="submission" date="2019-07" db="EMBL/GenBank/DDBJ databases">
        <authorList>
            <person name="Dittberner H."/>
        </authorList>
    </citation>
    <scope>NUCLEOTIDE SEQUENCE [LARGE SCALE GENOMIC DNA]</scope>
</reference>
<dbReference type="EMBL" id="CABITT030000006">
    <property type="protein sequence ID" value="VVB07030.1"/>
    <property type="molecule type" value="Genomic_DNA"/>
</dbReference>
<dbReference type="GO" id="GO:0003700">
    <property type="term" value="F:DNA-binding transcription factor activity"/>
    <property type="evidence" value="ECO:0007669"/>
    <property type="project" value="InterPro"/>
</dbReference>
<dbReference type="PANTHER" id="PTHR46408:SF5">
    <property type="entry name" value="BASIC LEUCINE ZIPPER 10"/>
    <property type="match status" value="1"/>
</dbReference>
<dbReference type="Gene3D" id="1.20.5.170">
    <property type="match status" value="1"/>
</dbReference>
<evidence type="ECO:0000256" key="7">
    <source>
        <dbReference type="SAM" id="MobiDB-lite"/>
    </source>
</evidence>
<feature type="region of interest" description="Disordered" evidence="7">
    <location>
        <begin position="70"/>
        <end position="100"/>
    </location>
</feature>
<accession>A0A565C036</accession>
<evidence type="ECO:0000313" key="9">
    <source>
        <dbReference type="EMBL" id="VVB07030.1"/>
    </source>
</evidence>
<evidence type="ECO:0000256" key="3">
    <source>
        <dbReference type="ARBA" id="ARBA00023015"/>
    </source>
</evidence>
<feature type="compositionally biased region" description="Polar residues" evidence="7">
    <location>
        <begin position="144"/>
        <end position="160"/>
    </location>
</feature>
<evidence type="ECO:0000256" key="2">
    <source>
        <dbReference type="ARBA" id="ARBA00007163"/>
    </source>
</evidence>
<dbReference type="InterPro" id="IPR004827">
    <property type="entry name" value="bZIP"/>
</dbReference>
<keyword evidence="6" id="KW-0539">Nucleus</keyword>
<dbReference type="PROSITE" id="PS50217">
    <property type="entry name" value="BZIP"/>
    <property type="match status" value="1"/>
</dbReference>
<dbReference type="PROSITE" id="PS00036">
    <property type="entry name" value="BZIP_BASIC"/>
    <property type="match status" value="1"/>
</dbReference>